<feature type="transmembrane region" description="Helical" evidence="1">
    <location>
        <begin position="44"/>
        <end position="63"/>
    </location>
</feature>
<dbReference type="AlphaFoldDB" id="A0A9X1R582"/>
<evidence type="ECO:0000256" key="1">
    <source>
        <dbReference type="SAM" id="Phobius"/>
    </source>
</evidence>
<accession>A0A9X1R582</accession>
<gene>
    <name evidence="2" type="ORF">K8344_13805</name>
</gene>
<keyword evidence="1" id="KW-0812">Transmembrane</keyword>
<protein>
    <submittedName>
        <fullName evidence="2">Uncharacterized protein</fullName>
    </submittedName>
</protein>
<keyword evidence="3" id="KW-1185">Reference proteome</keyword>
<sequence>CAFNVLKNVMNIPVRINFNFIYVILFCLRTTVVYKKSRADGNRLPFRLATSPIFCILILSKFFKSQIKRFGDIENMPKP</sequence>
<evidence type="ECO:0000313" key="2">
    <source>
        <dbReference type="EMBL" id="MCG2432197.1"/>
    </source>
</evidence>
<dbReference type="EMBL" id="JAIRBB010000036">
    <property type="protein sequence ID" value="MCG2432197.1"/>
    <property type="molecule type" value="Genomic_DNA"/>
</dbReference>
<dbReference type="RefSeq" id="WP_237609264.1">
    <property type="nucleotide sequence ID" value="NZ_JAIRBB010000036.1"/>
</dbReference>
<feature type="transmembrane region" description="Helical" evidence="1">
    <location>
        <begin position="12"/>
        <end position="32"/>
    </location>
</feature>
<dbReference type="Proteomes" id="UP001139462">
    <property type="component" value="Unassembled WGS sequence"/>
</dbReference>
<evidence type="ECO:0000313" key="3">
    <source>
        <dbReference type="Proteomes" id="UP001139462"/>
    </source>
</evidence>
<comment type="caution">
    <text evidence="2">The sequence shown here is derived from an EMBL/GenBank/DDBJ whole genome shotgun (WGS) entry which is preliminary data.</text>
</comment>
<feature type="non-terminal residue" evidence="2">
    <location>
        <position position="1"/>
    </location>
</feature>
<keyword evidence="1" id="KW-0472">Membrane</keyword>
<organism evidence="2 3">
    <name type="scientific">Aequorivita xiaoshiensis</name>
    <dbReference type="NCBI Taxonomy" id="2874476"/>
    <lineage>
        <taxon>Bacteria</taxon>
        <taxon>Pseudomonadati</taxon>
        <taxon>Bacteroidota</taxon>
        <taxon>Flavobacteriia</taxon>
        <taxon>Flavobacteriales</taxon>
        <taxon>Flavobacteriaceae</taxon>
        <taxon>Aequorivita</taxon>
    </lineage>
</organism>
<proteinExistence type="predicted"/>
<reference evidence="2" key="1">
    <citation type="submission" date="2021-09" db="EMBL/GenBank/DDBJ databases">
        <title>Genome of Aequorivita sp. strain F64183.</title>
        <authorList>
            <person name="Wang Y."/>
        </authorList>
    </citation>
    <scope>NUCLEOTIDE SEQUENCE</scope>
    <source>
        <strain evidence="2">F64183</strain>
    </source>
</reference>
<name>A0A9X1R582_9FLAO</name>
<keyword evidence="1" id="KW-1133">Transmembrane helix</keyword>